<dbReference type="Pfam" id="PF02631">
    <property type="entry name" value="RecX_HTH2"/>
    <property type="match status" value="1"/>
</dbReference>
<dbReference type="Gene3D" id="1.10.10.10">
    <property type="entry name" value="Winged helix-like DNA-binding domain superfamily/Winged helix DNA-binding domain"/>
    <property type="match status" value="3"/>
</dbReference>
<evidence type="ECO:0000259" key="9">
    <source>
        <dbReference type="Pfam" id="PF21982"/>
    </source>
</evidence>
<dbReference type="PANTHER" id="PTHR33602:SF1">
    <property type="entry name" value="REGULATORY PROTEIN RECX FAMILY PROTEIN"/>
    <property type="match status" value="1"/>
</dbReference>
<reference evidence="10 11" key="1">
    <citation type="submission" date="2020-10" db="EMBL/GenBank/DDBJ databases">
        <title>complete genome sequencing of Lysobacter sp. H21R20.</title>
        <authorList>
            <person name="Bae J.-W."/>
            <person name="Lee S.-Y."/>
        </authorList>
    </citation>
    <scope>NUCLEOTIDE SEQUENCE [LARGE SCALE GENOMIC DNA]</scope>
    <source>
        <strain evidence="10 11">H21R20</strain>
    </source>
</reference>
<keyword evidence="4 5" id="KW-0963">Cytoplasm</keyword>
<dbReference type="PANTHER" id="PTHR33602">
    <property type="entry name" value="REGULATORY PROTEIN RECX FAMILY PROTEIN"/>
    <property type="match status" value="1"/>
</dbReference>
<comment type="similarity">
    <text evidence="2 5">Belongs to the RecX family.</text>
</comment>
<evidence type="ECO:0000313" key="11">
    <source>
        <dbReference type="Proteomes" id="UP000594059"/>
    </source>
</evidence>
<evidence type="ECO:0000259" key="8">
    <source>
        <dbReference type="Pfam" id="PF21981"/>
    </source>
</evidence>
<dbReference type="HAMAP" id="MF_01114">
    <property type="entry name" value="RecX"/>
    <property type="match status" value="1"/>
</dbReference>
<comment type="function">
    <text evidence="5">Modulates RecA activity.</text>
</comment>
<dbReference type="Pfam" id="PF21982">
    <property type="entry name" value="RecX_HTH1"/>
    <property type="match status" value="1"/>
</dbReference>
<feature type="domain" description="RecX first three-helical" evidence="9">
    <location>
        <begin position="36"/>
        <end position="73"/>
    </location>
</feature>
<evidence type="ECO:0000256" key="5">
    <source>
        <dbReference type="HAMAP-Rule" id="MF_01114"/>
    </source>
</evidence>
<feature type="domain" description="RecX second three-helical" evidence="7">
    <location>
        <begin position="80"/>
        <end position="120"/>
    </location>
</feature>
<evidence type="ECO:0000256" key="3">
    <source>
        <dbReference type="ARBA" id="ARBA00018111"/>
    </source>
</evidence>
<gene>
    <name evidence="5 10" type="primary">recX</name>
    <name evidence="10" type="ORF">INQ41_08955</name>
</gene>
<dbReference type="InterPro" id="IPR053926">
    <property type="entry name" value="RecX_HTH_1st"/>
</dbReference>
<sequence length="181" mass="20041">MQDESSNDEGGGGLFDTEPGRTTGRRRKREPATPLQRALGLLARREHSRKELTTKLTSRGLDAREVEAAVDKLADAGWQDDNRFAESVVRNRTGSGYGPIHIRAELRMHGLDDDAIAAALDTFEGSWVENARDLVTRRYGNAIHDDIAVRRKAADTLMRRGFSGDVVRAATRFDPDDSFGC</sequence>
<keyword evidence="11" id="KW-1185">Reference proteome</keyword>
<name>A0A7S6ZRH2_9GAMM</name>
<dbReference type="KEGG" id="lcic:INQ41_08955"/>
<comment type="subcellular location">
    <subcellularLocation>
        <location evidence="1 5">Cytoplasm</location>
    </subcellularLocation>
</comment>
<evidence type="ECO:0000313" key="10">
    <source>
        <dbReference type="EMBL" id="QOW18813.1"/>
    </source>
</evidence>
<dbReference type="EMBL" id="CP063656">
    <property type="protein sequence ID" value="QOW18813.1"/>
    <property type="molecule type" value="Genomic_DNA"/>
</dbReference>
<dbReference type="Pfam" id="PF21981">
    <property type="entry name" value="RecX_HTH3"/>
    <property type="match status" value="1"/>
</dbReference>
<feature type="domain" description="RecX third three-helical" evidence="8">
    <location>
        <begin position="129"/>
        <end position="170"/>
    </location>
</feature>
<dbReference type="GO" id="GO:0006282">
    <property type="term" value="P:regulation of DNA repair"/>
    <property type="evidence" value="ECO:0007669"/>
    <property type="project" value="UniProtKB-UniRule"/>
</dbReference>
<feature type="region of interest" description="Disordered" evidence="6">
    <location>
        <begin position="1"/>
        <end position="35"/>
    </location>
</feature>
<dbReference type="InterPro" id="IPR036388">
    <property type="entry name" value="WH-like_DNA-bd_sf"/>
</dbReference>
<dbReference type="InterPro" id="IPR053925">
    <property type="entry name" value="RecX_HTH_3rd"/>
</dbReference>
<organism evidence="10 11">
    <name type="scientific">Novilysobacter ciconiae</name>
    <dbReference type="NCBI Taxonomy" id="2781022"/>
    <lineage>
        <taxon>Bacteria</taxon>
        <taxon>Pseudomonadati</taxon>
        <taxon>Pseudomonadota</taxon>
        <taxon>Gammaproteobacteria</taxon>
        <taxon>Lysobacterales</taxon>
        <taxon>Lysobacteraceae</taxon>
        <taxon>Novilysobacter</taxon>
    </lineage>
</organism>
<evidence type="ECO:0000256" key="4">
    <source>
        <dbReference type="ARBA" id="ARBA00022490"/>
    </source>
</evidence>
<dbReference type="InterPro" id="IPR003783">
    <property type="entry name" value="Regulatory_RecX"/>
</dbReference>
<dbReference type="GO" id="GO:0005737">
    <property type="term" value="C:cytoplasm"/>
    <property type="evidence" value="ECO:0007669"/>
    <property type="project" value="UniProtKB-SubCell"/>
</dbReference>
<evidence type="ECO:0000256" key="1">
    <source>
        <dbReference type="ARBA" id="ARBA00004496"/>
    </source>
</evidence>
<accession>A0A7S6ZRH2</accession>
<dbReference type="NCBIfam" id="NF001054">
    <property type="entry name" value="PRK00117.2-1"/>
    <property type="match status" value="1"/>
</dbReference>
<proteinExistence type="inferred from homology"/>
<protein>
    <recommendedName>
        <fullName evidence="3 5">Regulatory protein RecX</fullName>
    </recommendedName>
</protein>
<evidence type="ECO:0000259" key="7">
    <source>
        <dbReference type="Pfam" id="PF02631"/>
    </source>
</evidence>
<evidence type="ECO:0000256" key="2">
    <source>
        <dbReference type="ARBA" id="ARBA00009695"/>
    </source>
</evidence>
<dbReference type="Proteomes" id="UP000594059">
    <property type="component" value="Chromosome"/>
</dbReference>
<dbReference type="AlphaFoldDB" id="A0A7S6ZRH2"/>
<evidence type="ECO:0000256" key="6">
    <source>
        <dbReference type="SAM" id="MobiDB-lite"/>
    </source>
</evidence>
<dbReference type="InterPro" id="IPR053924">
    <property type="entry name" value="RecX_HTH_2nd"/>
</dbReference>